<feature type="compositionally biased region" description="Acidic residues" evidence="1">
    <location>
        <begin position="270"/>
        <end position="285"/>
    </location>
</feature>
<dbReference type="Proteomes" id="UP000011064">
    <property type="component" value="Unassembled WGS sequence"/>
</dbReference>
<accession>L8G654</accession>
<dbReference type="PANTHER" id="PTHR23099">
    <property type="entry name" value="TRANSCRIPTIONAL REGULATOR"/>
    <property type="match status" value="1"/>
</dbReference>
<dbReference type="STRING" id="658429.L8G654"/>
<organism evidence="3 4">
    <name type="scientific">Pseudogymnoascus destructans (strain ATCC MYA-4855 / 20631-21)</name>
    <name type="common">Bat white-nose syndrome fungus</name>
    <name type="synonym">Geomyces destructans</name>
    <dbReference type="NCBI Taxonomy" id="658429"/>
    <lineage>
        <taxon>Eukaryota</taxon>
        <taxon>Fungi</taxon>
        <taxon>Dikarya</taxon>
        <taxon>Ascomycota</taxon>
        <taxon>Pezizomycotina</taxon>
        <taxon>Leotiomycetes</taxon>
        <taxon>Thelebolales</taxon>
        <taxon>Thelebolaceae</taxon>
        <taxon>Pseudogymnoascus</taxon>
    </lineage>
</organism>
<dbReference type="HOGENOM" id="CLU_012966_3_0_1"/>
<feature type="region of interest" description="Disordered" evidence="1">
    <location>
        <begin position="106"/>
        <end position="136"/>
    </location>
</feature>
<dbReference type="SMART" id="SM00731">
    <property type="entry name" value="SprT"/>
    <property type="match status" value="1"/>
</dbReference>
<feature type="compositionally biased region" description="Acidic residues" evidence="1">
    <location>
        <begin position="293"/>
        <end position="303"/>
    </location>
</feature>
<dbReference type="VEuPathDB" id="FungiDB:GMDG_03129"/>
<protein>
    <recommendedName>
        <fullName evidence="2">SprT-like domain-containing protein</fullName>
    </recommendedName>
</protein>
<evidence type="ECO:0000259" key="2">
    <source>
        <dbReference type="SMART" id="SM00731"/>
    </source>
</evidence>
<gene>
    <name evidence="3" type="ORF">GMDG_03129</name>
</gene>
<feature type="region of interest" description="Disordered" evidence="1">
    <location>
        <begin position="56"/>
        <end position="91"/>
    </location>
</feature>
<feature type="domain" description="SprT-like" evidence="2">
    <location>
        <begin position="500"/>
        <end position="643"/>
    </location>
</feature>
<keyword evidence="4" id="KW-1185">Reference proteome</keyword>
<dbReference type="EMBL" id="GL573216">
    <property type="protein sequence ID" value="ELR08334.1"/>
    <property type="molecule type" value="Genomic_DNA"/>
</dbReference>
<dbReference type="InParanoid" id="L8G654"/>
<evidence type="ECO:0000256" key="1">
    <source>
        <dbReference type="SAM" id="MobiDB-lite"/>
    </source>
</evidence>
<feature type="compositionally biased region" description="Basic and acidic residues" evidence="1">
    <location>
        <begin position="69"/>
        <end position="79"/>
    </location>
</feature>
<name>L8G654_PSED2</name>
<dbReference type="PANTHER" id="PTHR23099:SF0">
    <property type="entry name" value="GERM CELL NUCLEAR ACIDIC PROTEIN"/>
    <property type="match status" value="1"/>
</dbReference>
<feature type="region of interest" description="Disordered" evidence="1">
    <location>
        <begin position="445"/>
        <end position="475"/>
    </location>
</feature>
<dbReference type="GO" id="GO:0005634">
    <property type="term" value="C:nucleus"/>
    <property type="evidence" value="ECO:0007669"/>
    <property type="project" value="TreeGrafter"/>
</dbReference>
<evidence type="ECO:0000313" key="4">
    <source>
        <dbReference type="Proteomes" id="UP000011064"/>
    </source>
</evidence>
<feature type="region of interest" description="Disordered" evidence="1">
    <location>
        <begin position="265"/>
        <end position="428"/>
    </location>
</feature>
<dbReference type="GO" id="GO:0006950">
    <property type="term" value="P:response to stress"/>
    <property type="evidence" value="ECO:0007669"/>
    <property type="project" value="UniProtKB-ARBA"/>
</dbReference>
<feature type="compositionally biased region" description="Basic and acidic residues" evidence="1">
    <location>
        <begin position="121"/>
        <end position="134"/>
    </location>
</feature>
<reference evidence="4" key="1">
    <citation type="submission" date="2010-09" db="EMBL/GenBank/DDBJ databases">
        <title>The genome sequence of Geomyces destructans 20631-21.</title>
        <authorList>
            <consortium name="The Broad Institute Genome Sequencing Platform"/>
            <person name="Cuomo C.A."/>
            <person name="Blehert D.S."/>
            <person name="Lorch J.M."/>
            <person name="Young S.K."/>
            <person name="Zeng Q."/>
            <person name="Gargeya S."/>
            <person name="Fitzgerald M."/>
            <person name="Haas B."/>
            <person name="Abouelleil A."/>
            <person name="Alvarado L."/>
            <person name="Arachchi H.M."/>
            <person name="Berlin A."/>
            <person name="Brown A."/>
            <person name="Chapman S.B."/>
            <person name="Chen Z."/>
            <person name="Dunbar C."/>
            <person name="Freedman E."/>
            <person name="Gearin G."/>
            <person name="Gellesch M."/>
            <person name="Goldberg J."/>
            <person name="Griggs A."/>
            <person name="Gujja S."/>
            <person name="Heiman D."/>
            <person name="Howarth C."/>
            <person name="Larson L."/>
            <person name="Lui A."/>
            <person name="MacDonald P.J.P."/>
            <person name="Montmayeur A."/>
            <person name="Murphy C."/>
            <person name="Neiman D."/>
            <person name="Pearson M."/>
            <person name="Priest M."/>
            <person name="Roberts A."/>
            <person name="Saif S."/>
            <person name="Shea T."/>
            <person name="Shenoy N."/>
            <person name="Sisk P."/>
            <person name="Stolte C."/>
            <person name="Sykes S."/>
            <person name="Wortman J."/>
            <person name="Nusbaum C."/>
            <person name="Birren B."/>
        </authorList>
    </citation>
    <scope>NUCLEOTIDE SEQUENCE [LARGE SCALE GENOMIC DNA]</scope>
    <source>
        <strain evidence="4">ATCC MYA-4855 / 20631-21</strain>
    </source>
</reference>
<evidence type="ECO:0000313" key="3">
    <source>
        <dbReference type="EMBL" id="ELR08334.1"/>
    </source>
</evidence>
<dbReference type="InterPro" id="IPR006640">
    <property type="entry name" value="SprT-like_domain"/>
</dbReference>
<dbReference type="Pfam" id="PF10263">
    <property type="entry name" value="SprT-like"/>
    <property type="match status" value="1"/>
</dbReference>
<dbReference type="AlphaFoldDB" id="L8G654"/>
<sequence>MARRAIVIEDSEDELPELGTIFRAKELKTIGDGRKTIKDGAKETEVIKKGKPRRRVLNGVSDNPLLRPLGKEVGREKERKGRRKAASSGLVSASASGGVAVGVVESAKEEATQRNARKMGRTVEENQKKAEEPRAGAMVADILGQLESIKESVNGIGGSMDRIEGSMDRIEGSMDRIEEGNEEIRMLRRTGKAAVEQALGDDVEVGEVVEDLEGLQLEEEDDVAKPRPRRGRVMKPVAVVRAEEGSPVVDTRTRRVRTTKPAAIVRAETPVEDDSVVEDEVDDMSDFIVSDDSSVEEFEEDDLSPVPAPKSVSKLVRRRRSDTSSQSDAPKEKQSQAIHLDWSDDDTKEESIVPRPVTRRLFPTEKDQNSTGDFEEECPILSYDPPTSKASRKPAKKTIFTTPPTSPKKTLVSPKKAPRIPSATHSPSTDDFWKADVVNDWNDEFSPQKPLRPLNLVPNPEDLTTGSPRKAVPARKDKALIERKKRFNENKHAVALSFLRELDEQITDGKVSALAASTGGVTIIWSKKLNTTAGRANWKREAIRTRPLSTSLPPTTTYRHHASIELAEKVIDDEDRLLNVVAHEFCHLANFMVSGVTSNPHGKEFKAWAARCSARFGGGGLRLPRSIVMRLRLSMCGSVWRWGVGWSLRGIVRVLTRNGIRVDFVRGGWCRRGRCRGGMGGRRR</sequence>
<dbReference type="OrthoDB" id="20772at2759"/>
<proteinExistence type="predicted"/>